<name>A0ABU9XWK5_9SPHN</name>
<feature type="region of interest" description="Disordered" evidence="1">
    <location>
        <begin position="175"/>
        <end position="197"/>
    </location>
</feature>
<organism evidence="3 4">
    <name type="scientific">Sphingomonas qilianensis</name>
    <dbReference type="NCBI Taxonomy" id="1736690"/>
    <lineage>
        <taxon>Bacteria</taxon>
        <taxon>Pseudomonadati</taxon>
        <taxon>Pseudomonadota</taxon>
        <taxon>Alphaproteobacteria</taxon>
        <taxon>Sphingomonadales</taxon>
        <taxon>Sphingomonadaceae</taxon>
        <taxon>Sphingomonas</taxon>
    </lineage>
</organism>
<evidence type="ECO:0000256" key="1">
    <source>
        <dbReference type="SAM" id="MobiDB-lite"/>
    </source>
</evidence>
<dbReference type="NCBIfam" id="NF009943">
    <property type="entry name" value="PRK13406.1"/>
    <property type="match status" value="1"/>
</dbReference>
<dbReference type="Pfam" id="PF13519">
    <property type="entry name" value="VWA_2"/>
    <property type="match status" value="1"/>
</dbReference>
<dbReference type="SUPFAM" id="SSF53300">
    <property type="entry name" value="vWA-like"/>
    <property type="match status" value="1"/>
</dbReference>
<dbReference type="SUPFAM" id="SSF52540">
    <property type="entry name" value="P-loop containing nucleoside triphosphate hydrolases"/>
    <property type="match status" value="1"/>
</dbReference>
<dbReference type="InterPro" id="IPR041628">
    <property type="entry name" value="ChlI/MoxR_AAA_lid"/>
</dbReference>
<feature type="compositionally biased region" description="Low complexity" evidence="1">
    <location>
        <begin position="339"/>
        <end position="348"/>
    </location>
</feature>
<evidence type="ECO:0000313" key="3">
    <source>
        <dbReference type="EMBL" id="MEN2787929.1"/>
    </source>
</evidence>
<feature type="region of interest" description="Disordered" evidence="1">
    <location>
        <begin position="262"/>
        <end position="292"/>
    </location>
</feature>
<dbReference type="InterPro" id="IPR036465">
    <property type="entry name" value="vWFA_dom_sf"/>
</dbReference>
<evidence type="ECO:0000259" key="2">
    <source>
        <dbReference type="PROSITE" id="PS50234"/>
    </source>
</evidence>
<sequence length="584" mass="59647">MTPAGDEPPDPLGDALTAARLCAVDPALGGMILRGGGELRDSVIAALRGAMRGAAPLRRMPAHIDDERLLGGIDLTATLARGSAVSRTGLLAEANAGVVVVPMAERLSDAVAGRLAAVIDSGAVLVERDGMTLRSEARFVTVALDDGIEPDERAPAALAERLAFWLDLTDCHHSGLDPQSHAPQAPTGTEEGAHADPIPDDAAVARALVATAAVLGVGSARASLFALRAARAAARLAGRDVVIDADIVLAARLVLAPRATRVPATEEAPAEQQPPPPPPEGDAGEEERGEPGPIDDIVLAAALAALPRDLLAKIASGGAGRRRASNTQGAGERRKSGARGRPQGARAGLPGGGRRLSLIDTLRAAAPWQRLRNVGDLGAAGRVAVRRDDLRIRRFETRAEAVTIFAVDASGSSALARLAEAKGAVELLLGEAYVKRAQVALIAFRGTTAEVLLPPTRSLVRARRSLAELPGGGGTPLAAGLRAAYDLAEAARSRGRTPFLVVLTDGRANIAADGSAVRATATADATAAAKVIGAAGIAAAFLDISARPGPEGAALAAAMRARYLPLPRADAARMHAAVRAVQPA</sequence>
<accession>A0ABU9XWK5</accession>
<dbReference type="InterPro" id="IPR002035">
    <property type="entry name" value="VWF_A"/>
</dbReference>
<reference evidence="3 4" key="1">
    <citation type="submission" date="2024-05" db="EMBL/GenBank/DDBJ databases">
        <authorList>
            <person name="Liu Q."/>
            <person name="Xin Y.-H."/>
        </authorList>
    </citation>
    <scope>NUCLEOTIDE SEQUENCE [LARGE SCALE GENOMIC DNA]</scope>
    <source>
        <strain evidence="3 4">CGMCC 1.15349</strain>
    </source>
</reference>
<proteinExistence type="predicted"/>
<dbReference type="Pfam" id="PF17863">
    <property type="entry name" value="AAA_lid_2"/>
    <property type="match status" value="1"/>
</dbReference>
<feature type="region of interest" description="Disordered" evidence="1">
    <location>
        <begin position="317"/>
        <end position="352"/>
    </location>
</feature>
<dbReference type="RefSeq" id="WP_345866173.1">
    <property type="nucleotide sequence ID" value="NZ_JBDIMF010000008.1"/>
</dbReference>
<dbReference type="SMART" id="SM00327">
    <property type="entry name" value="VWA"/>
    <property type="match status" value="1"/>
</dbReference>
<dbReference type="Gene3D" id="3.40.50.300">
    <property type="entry name" value="P-loop containing nucleotide triphosphate hydrolases"/>
    <property type="match status" value="1"/>
</dbReference>
<evidence type="ECO:0000313" key="4">
    <source>
        <dbReference type="Proteomes" id="UP001404104"/>
    </source>
</evidence>
<dbReference type="Gene3D" id="1.10.8.80">
    <property type="entry name" value="Magnesium chelatase subunit I, C-Terminal domain"/>
    <property type="match status" value="1"/>
</dbReference>
<dbReference type="Proteomes" id="UP001404104">
    <property type="component" value="Unassembled WGS sequence"/>
</dbReference>
<dbReference type="EC" id="6.6.1.1" evidence="3"/>
<feature type="compositionally biased region" description="Low complexity" evidence="1">
    <location>
        <begin position="262"/>
        <end position="271"/>
    </location>
</feature>
<keyword evidence="4" id="KW-1185">Reference proteome</keyword>
<dbReference type="PANTHER" id="PTHR43473:SF2">
    <property type="entry name" value="MAGNESIUM-CHELATASE SUBUNIT CHLD, CHLOROPLASTIC"/>
    <property type="match status" value="1"/>
</dbReference>
<dbReference type="PROSITE" id="PS50234">
    <property type="entry name" value="VWFA"/>
    <property type="match status" value="1"/>
</dbReference>
<keyword evidence="3" id="KW-0436">Ligase</keyword>
<dbReference type="PANTHER" id="PTHR43473">
    <property type="entry name" value="MAGNESIUM-CHELATASE SUBUNIT CHLD, CHLOROPLASTIC"/>
    <property type="match status" value="1"/>
</dbReference>
<protein>
    <submittedName>
        <fullName evidence="3">Magnesium chelatase subunit D</fullName>
        <ecNumber evidence="3">6.6.1.1</ecNumber>
    </submittedName>
</protein>
<gene>
    <name evidence="3" type="ORF">ABC969_16060</name>
</gene>
<dbReference type="GO" id="GO:0016851">
    <property type="term" value="F:magnesium chelatase activity"/>
    <property type="evidence" value="ECO:0007669"/>
    <property type="project" value="UniProtKB-EC"/>
</dbReference>
<feature type="domain" description="VWFA" evidence="2">
    <location>
        <begin position="402"/>
        <end position="545"/>
    </location>
</feature>
<comment type="caution">
    <text evidence="3">The sequence shown here is derived from an EMBL/GenBank/DDBJ whole genome shotgun (WGS) entry which is preliminary data.</text>
</comment>
<dbReference type="EMBL" id="JBDIMF010000008">
    <property type="protein sequence ID" value="MEN2787929.1"/>
    <property type="molecule type" value="Genomic_DNA"/>
</dbReference>
<dbReference type="Gene3D" id="3.40.50.410">
    <property type="entry name" value="von Willebrand factor, type A domain"/>
    <property type="match status" value="1"/>
</dbReference>
<dbReference type="InterPro" id="IPR027417">
    <property type="entry name" value="P-loop_NTPase"/>
</dbReference>